<comment type="caution">
    <text evidence="2">The sequence shown here is derived from an EMBL/GenBank/DDBJ whole genome shotgun (WGS) entry which is preliminary data.</text>
</comment>
<feature type="transmembrane region" description="Helical" evidence="1">
    <location>
        <begin position="167"/>
        <end position="188"/>
    </location>
</feature>
<evidence type="ECO:0000313" key="3">
    <source>
        <dbReference type="Proteomes" id="UP001596220"/>
    </source>
</evidence>
<name>A0ABW1P7C1_9PSEU</name>
<accession>A0ABW1P7C1</accession>
<dbReference type="EMBL" id="JBHSQO010000017">
    <property type="protein sequence ID" value="MFC6091275.1"/>
    <property type="molecule type" value="Genomic_DNA"/>
</dbReference>
<feature type="transmembrane region" description="Helical" evidence="1">
    <location>
        <begin position="195"/>
        <end position="214"/>
    </location>
</feature>
<gene>
    <name evidence="2" type="ORF">ACFP3R_18525</name>
</gene>
<feature type="transmembrane region" description="Helical" evidence="1">
    <location>
        <begin position="44"/>
        <end position="61"/>
    </location>
</feature>
<keyword evidence="1" id="KW-0812">Transmembrane</keyword>
<evidence type="ECO:0000313" key="2">
    <source>
        <dbReference type="EMBL" id="MFC6091275.1"/>
    </source>
</evidence>
<feature type="transmembrane region" description="Helical" evidence="1">
    <location>
        <begin position="121"/>
        <end position="147"/>
    </location>
</feature>
<evidence type="ECO:0008006" key="4">
    <source>
        <dbReference type="Google" id="ProtNLM"/>
    </source>
</evidence>
<dbReference type="RefSeq" id="WP_380637476.1">
    <property type="nucleotide sequence ID" value="NZ_JBHSQO010000017.1"/>
</dbReference>
<keyword evidence="1" id="KW-1133">Transmembrane helix</keyword>
<keyword evidence="1" id="KW-0472">Membrane</keyword>
<sequence length="272" mass="27442">MTAPSTPARSTPAPSTPARVHVGRVFARACVAEWTRLWTVKASWWFLAGSAGVMLGIAAIAGSETAADPSPSPGGSAWTAAAAPVLPGQFGLLALALAAVTSDYATGGIVPTLQWTPRRGVLFLARTTVAVAVAAVLGVLLAVAAALTAFATARPVLDLTAARGAEVLPPVALVFAAGAALAVGLGFLLRNTAGALVAVFLLMLVLPLVLLNFGQEWATTVARVLPGSGAAFLLIGELPGMTATSAVVTLLGWAGGALLLGWLHLSRDDANR</sequence>
<evidence type="ECO:0000256" key="1">
    <source>
        <dbReference type="SAM" id="Phobius"/>
    </source>
</evidence>
<organism evidence="2 3">
    <name type="scientific">Saccharothrix lopnurensis</name>
    <dbReference type="NCBI Taxonomy" id="1670621"/>
    <lineage>
        <taxon>Bacteria</taxon>
        <taxon>Bacillati</taxon>
        <taxon>Actinomycetota</taxon>
        <taxon>Actinomycetes</taxon>
        <taxon>Pseudonocardiales</taxon>
        <taxon>Pseudonocardiaceae</taxon>
        <taxon>Saccharothrix</taxon>
    </lineage>
</organism>
<dbReference type="Proteomes" id="UP001596220">
    <property type="component" value="Unassembled WGS sequence"/>
</dbReference>
<feature type="transmembrane region" description="Helical" evidence="1">
    <location>
        <begin position="81"/>
        <end position="100"/>
    </location>
</feature>
<proteinExistence type="predicted"/>
<keyword evidence="3" id="KW-1185">Reference proteome</keyword>
<reference evidence="3" key="1">
    <citation type="journal article" date="2019" name="Int. J. Syst. Evol. Microbiol.">
        <title>The Global Catalogue of Microorganisms (GCM) 10K type strain sequencing project: providing services to taxonomists for standard genome sequencing and annotation.</title>
        <authorList>
            <consortium name="The Broad Institute Genomics Platform"/>
            <consortium name="The Broad Institute Genome Sequencing Center for Infectious Disease"/>
            <person name="Wu L."/>
            <person name="Ma J."/>
        </authorList>
    </citation>
    <scope>NUCLEOTIDE SEQUENCE [LARGE SCALE GENOMIC DNA]</scope>
    <source>
        <strain evidence="3">CGMCC 4.7246</strain>
    </source>
</reference>
<protein>
    <recommendedName>
        <fullName evidence="4">ABC-2 type transport system permease protein</fullName>
    </recommendedName>
</protein>
<feature type="transmembrane region" description="Helical" evidence="1">
    <location>
        <begin position="243"/>
        <end position="265"/>
    </location>
</feature>